<evidence type="ECO:0000313" key="1">
    <source>
        <dbReference type="EMBL" id="MCP3054937.1"/>
    </source>
</evidence>
<protein>
    <submittedName>
        <fullName evidence="1">Uncharacterized protein</fullName>
    </submittedName>
</protein>
<reference evidence="1" key="1">
    <citation type="submission" date="2022-03" db="EMBL/GenBank/DDBJ databases">
        <title>Aurantimonas Liuensis sp. Nov., isolated from the hadal seawater of the Mariana Trench.</title>
        <authorList>
            <person name="Liu R."/>
        </authorList>
    </citation>
    <scope>NUCLEOTIDE SEQUENCE</scope>
    <source>
        <strain evidence="1">LRZ36</strain>
    </source>
</reference>
<sequence length="132" mass="15903">MAQRSSDLLLWHMDHHHFMKYLRHAPNHPSYGVVQRVYENAKGVDEIIWLHRCYWDYADWLEARGDINFAEWVVHCDSNPFEDWTLSRLLMYWLWLDECHRFREGLPTPNPYPPMGYVGWADDNHTGRSARS</sequence>
<evidence type="ECO:0000313" key="2">
    <source>
        <dbReference type="Proteomes" id="UP001155220"/>
    </source>
</evidence>
<proteinExistence type="predicted"/>
<name>A0A9X2H462_9HYPH</name>
<dbReference type="AlphaFoldDB" id="A0A9X2H462"/>
<comment type="caution">
    <text evidence="1">The sequence shown here is derived from an EMBL/GenBank/DDBJ whole genome shotgun (WGS) entry which is preliminary data.</text>
</comment>
<gene>
    <name evidence="1" type="ORF">MJ956_07195</name>
</gene>
<organism evidence="1 2">
    <name type="scientific">Aurantimonas marianensis</name>
    <dbReference type="NCBI Taxonomy" id="2920428"/>
    <lineage>
        <taxon>Bacteria</taxon>
        <taxon>Pseudomonadati</taxon>
        <taxon>Pseudomonadota</taxon>
        <taxon>Alphaproteobacteria</taxon>
        <taxon>Hyphomicrobiales</taxon>
        <taxon>Aurantimonadaceae</taxon>
        <taxon>Aurantimonas</taxon>
    </lineage>
</organism>
<dbReference type="EMBL" id="JALHBS010000037">
    <property type="protein sequence ID" value="MCP3054937.1"/>
    <property type="molecule type" value="Genomic_DNA"/>
</dbReference>
<dbReference type="Proteomes" id="UP001155220">
    <property type="component" value="Unassembled WGS sequence"/>
</dbReference>
<accession>A0A9X2H462</accession>
<keyword evidence="2" id="KW-1185">Reference proteome</keyword>
<dbReference type="RefSeq" id="WP_253963804.1">
    <property type="nucleotide sequence ID" value="NZ_JALHBS010000037.1"/>
</dbReference>